<sequence>MFNQIGKLIINHALVAQLADLTSGTEVERFRIDENGHISHHPYPTGIGDQSVNPWITNDYLQTMPEVISPPANNYLDTIHYAHTLTEVLRQHLAKGELLWPLSMPPVLPVLKDKSLLAKTNNPVKREYLKYLVDKYGISHGTPCGTHINISVNNKLVDQLASLLPVPLNNTANLRNHIYELSASGFMKYRWLLTYLFGASPVVEDNYFEHSDDDRPNYPIRSFRQSTYGFIRSFPVDYSNVKHYLDRIKLGLSDGELANEAEFHGPIRFKGDDIETNGVRYLELRMLDLDPFSETGIKLSTLMMVQLMMLYFVTTESTDDLNGIDTTVKSDDMNNLVACERPDNHCEYEEQAFEFLSKLADFVDMLDLGPEYSELVERFNNQISRPELTTGGRLLKYVEDGKLLNFGVKQAQKFQRANQLSDYHYDVFENNDGNLSVAELKQHLFKGTWQPR</sequence>
<evidence type="ECO:0000256" key="4">
    <source>
        <dbReference type="ARBA" id="ARBA00022684"/>
    </source>
</evidence>
<dbReference type="Proteomes" id="UP001370590">
    <property type="component" value="Unassembled WGS sequence"/>
</dbReference>
<comment type="similarity">
    <text evidence="8">Belongs to the glutamate--cysteine ligase type 1 family.</text>
</comment>
<keyword evidence="6" id="KW-0067">ATP-binding</keyword>
<keyword evidence="12" id="KW-1185">Reference proteome</keyword>
<accession>A0ABU8SM64</accession>
<dbReference type="GO" id="GO:0016874">
    <property type="term" value="F:ligase activity"/>
    <property type="evidence" value="ECO:0007669"/>
    <property type="project" value="UniProtKB-KW"/>
</dbReference>
<dbReference type="InterPro" id="IPR014746">
    <property type="entry name" value="Gln_synth/guanido_kin_cat_dom"/>
</dbReference>
<dbReference type="EMBL" id="JAWMWH010000003">
    <property type="protein sequence ID" value="MEJ6400954.1"/>
    <property type="molecule type" value="Genomic_DNA"/>
</dbReference>
<dbReference type="Gene3D" id="3.30.590.20">
    <property type="match status" value="1"/>
</dbReference>
<evidence type="ECO:0000256" key="5">
    <source>
        <dbReference type="ARBA" id="ARBA00022741"/>
    </source>
</evidence>
<feature type="domain" description="Glutamate--cysteine ligase" evidence="10">
    <location>
        <begin position="11"/>
        <end position="318"/>
    </location>
</feature>
<keyword evidence="3 8" id="KW-0436">Ligase</keyword>
<proteinExistence type="inferred from homology"/>
<reference evidence="11 12" key="1">
    <citation type="submission" date="2023-10" db="EMBL/GenBank/DDBJ databases">
        <title>Nicoliella lavandulae sp. nov. isolated from Lavandula angustifolia flowers.</title>
        <authorList>
            <person name="Alcantara C."/>
            <person name="Zuniga M."/>
            <person name="Landete J.M."/>
            <person name="Monedero V."/>
        </authorList>
    </citation>
    <scope>NUCLEOTIDE SEQUENCE [LARGE SCALE GENOMIC DNA]</scope>
    <source>
        <strain evidence="11 12">Es01</strain>
    </source>
</reference>
<keyword evidence="5" id="KW-0547">Nucleotide-binding</keyword>
<comment type="pathway">
    <text evidence="1 9">Sulfur metabolism; glutathione biosynthesis; glutathione from L-cysteine and L-glutamate: step 1/2.</text>
</comment>
<dbReference type="SUPFAM" id="SSF55931">
    <property type="entry name" value="Glutamine synthetase/guanido kinase"/>
    <property type="match status" value="1"/>
</dbReference>
<dbReference type="PANTHER" id="PTHR38761">
    <property type="entry name" value="GLUTAMATE--CYSTEINE LIGASE"/>
    <property type="match status" value="1"/>
</dbReference>
<evidence type="ECO:0000259" key="10">
    <source>
        <dbReference type="Pfam" id="PF04262"/>
    </source>
</evidence>
<comment type="caution">
    <text evidence="11">The sequence shown here is derived from an EMBL/GenBank/DDBJ whole genome shotgun (WGS) entry which is preliminary data.</text>
</comment>
<evidence type="ECO:0000256" key="8">
    <source>
        <dbReference type="RuleBase" id="RU003544"/>
    </source>
</evidence>
<organism evidence="11 12">
    <name type="scientific">Nicoliella lavandulae</name>
    <dbReference type="NCBI Taxonomy" id="3082954"/>
    <lineage>
        <taxon>Bacteria</taxon>
        <taxon>Bacillati</taxon>
        <taxon>Bacillota</taxon>
        <taxon>Bacilli</taxon>
        <taxon>Lactobacillales</taxon>
        <taxon>Lactobacillaceae</taxon>
        <taxon>Nicoliella</taxon>
    </lineage>
</organism>
<comment type="catalytic activity">
    <reaction evidence="7 9">
        <text>L-cysteine + L-glutamate + ATP = gamma-L-glutamyl-L-cysteine + ADP + phosphate + H(+)</text>
        <dbReference type="Rhea" id="RHEA:13285"/>
        <dbReference type="ChEBI" id="CHEBI:15378"/>
        <dbReference type="ChEBI" id="CHEBI:29985"/>
        <dbReference type="ChEBI" id="CHEBI:30616"/>
        <dbReference type="ChEBI" id="CHEBI:35235"/>
        <dbReference type="ChEBI" id="CHEBI:43474"/>
        <dbReference type="ChEBI" id="CHEBI:58173"/>
        <dbReference type="ChEBI" id="CHEBI:456216"/>
        <dbReference type="EC" id="6.3.2.2"/>
    </reaction>
</comment>
<keyword evidence="4 8" id="KW-0317">Glutathione biosynthesis</keyword>
<evidence type="ECO:0000256" key="6">
    <source>
        <dbReference type="ARBA" id="ARBA00022840"/>
    </source>
</evidence>
<dbReference type="InterPro" id="IPR007370">
    <property type="entry name" value="Glu_cys_ligase"/>
</dbReference>
<name>A0ABU8SM64_9LACO</name>
<evidence type="ECO:0000313" key="12">
    <source>
        <dbReference type="Proteomes" id="UP001370590"/>
    </source>
</evidence>
<evidence type="ECO:0000256" key="1">
    <source>
        <dbReference type="ARBA" id="ARBA00005006"/>
    </source>
</evidence>
<evidence type="ECO:0000313" key="11">
    <source>
        <dbReference type="EMBL" id="MEJ6400954.1"/>
    </source>
</evidence>
<dbReference type="RefSeq" id="WP_339960803.1">
    <property type="nucleotide sequence ID" value="NZ_JAWMWH010000003.1"/>
</dbReference>
<evidence type="ECO:0000256" key="2">
    <source>
        <dbReference type="ARBA" id="ARBA00012220"/>
    </source>
</evidence>
<evidence type="ECO:0000256" key="7">
    <source>
        <dbReference type="ARBA" id="ARBA00048819"/>
    </source>
</evidence>
<dbReference type="PANTHER" id="PTHR38761:SF1">
    <property type="entry name" value="GLUTAMATE--CYSTEINE LIGASE"/>
    <property type="match status" value="1"/>
</dbReference>
<dbReference type="InterPro" id="IPR006334">
    <property type="entry name" value="Glut_cys_ligase"/>
</dbReference>
<evidence type="ECO:0000256" key="9">
    <source>
        <dbReference type="RuleBase" id="RU004391"/>
    </source>
</evidence>
<protein>
    <recommendedName>
        <fullName evidence="2 9">Glutamate--cysteine ligase</fullName>
        <ecNumber evidence="2 9">6.3.2.2</ecNumber>
    </recommendedName>
</protein>
<evidence type="ECO:0000256" key="3">
    <source>
        <dbReference type="ARBA" id="ARBA00022598"/>
    </source>
</evidence>
<gene>
    <name evidence="11" type="ORF">R4146_07330</name>
</gene>
<dbReference type="Pfam" id="PF04262">
    <property type="entry name" value="Glu_cys_ligase"/>
    <property type="match status" value="1"/>
</dbReference>
<dbReference type="EC" id="6.3.2.2" evidence="2 9"/>